<dbReference type="NCBIfam" id="TIGR01686">
    <property type="entry name" value="FkbH"/>
    <property type="match status" value="1"/>
</dbReference>
<evidence type="ECO:0000259" key="4">
    <source>
        <dbReference type="PROSITE" id="PS50075"/>
    </source>
</evidence>
<dbReference type="SUPFAM" id="SSF47336">
    <property type="entry name" value="ACP-like"/>
    <property type="match status" value="1"/>
</dbReference>
<comment type="caution">
    <text evidence="5">The sequence shown here is derived from an EMBL/GenBank/DDBJ whole genome shotgun (WGS) entry which is preliminary data.</text>
</comment>
<dbReference type="InterPro" id="IPR036736">
    <property type="entry name" value="ACP-like_sf"/>
</dbReference>
<accession>A0A6M0S1F2</accession>
<evidence type="ECO:0000256" key="3">
    <source>
        <dbReference type="SAM" id="MobiDB-lite"/>
    </source>
</evidence>
<dbReference type="InterPro" id="IPR036412">
    <property type="entry name" value="HAD-like_sf"/>
</dbReference>
<gene>
    <name evidence="5" type="ORF">D0962_03990</name>
</gene>
<dbReference type="AlphaFoldDB" id="A0A6M0S1F2"/>
<dbReference type="RefSeq" id="WP_163660000.1">
    <property type="nucleotide sequence ID" value="NZ_QZCE01000001.1"/>
</dbReference>
<keyword evidence="2" id="KW-0597">Phosphoprotein</keyword>
<dbReference type="SUPFAM" id="SSF56784">
    <property type="entry name" value="HAD-like"/>
    <property type="match status" value="1"/>
</dbReference>
<feature type="region of interest" description="Disordered" evidence="3">
    <location>
        <begin position="569"/>
        <end position="589"/>
    </location>
</feature>
<dbReference type="InterPro" id="IPR010033">
    <property type="entry name" value="HAD_SF_ppase_IIIC"/>
</dbReference>
<dbReference type="InterPro" id="IPR050091">
    <property type="entry name" value="PKS_NRPS_Biosynth_Enz"/>
</dbReference>
<sequence>MPKPTVTKDNSHKSTESNAGNEIGQLAVAATFTADPLKEILEFWFAQLGLAMEVNLTDYNQVFQQLLNPASLMAQNTQGINLLLVRIEDWIKFQTPEEQPEESLNALYRDILKRNSQDLINAILESVQRSSTPHIGVFCPPNPDVSTEIIALYNQIEQTIVEELSPINNLYLIPSGTIFSRYPVNDFYDASRDRIGHIPFTPEAFAALGTIIARTVHALKRPPYKVIALDCDRTLWRGICGEDGPLGIAVDEPFRALQSFMVRCNEAGFLLCLCSKNVEEDVWQVFDQRDDMLLGREHLVGWRINWQPKSENLRSLATELNLGLDSFIFIDDNPVECSEVRAHCPEVLTLQLPEEPDQFSQFLNHIWPLDTLKVTEADKNRTQLYQQNAARKQFEQHSIDFKTFIDGLQLDINIAAPTPEQFSRVSQLTQRTNQFNATTCRYSESEIQRLCQTDSGYGCRAVTVKDRFGDYGLVGVMIFQRQAHTLNVDSFLLSCRVLGRGVEHQMLKHLGEVAANDGLNTVTLNYRPTSKNLPIAEFFTSVGHSYQQDTHEGCQYELPLEVSQNLSFNSSASTQPSKAKANVPRAEQNNPMVAQQQSKSEQWAHIVHHLWQPIQVLNNLTEQHQRKRAHDDNWSEPKTTIEKKLSEIWSKVLRIDRVSLNDNLFDLGCTSLLAVNAFTDIETILGKRLPISTLLDAPTIATLASKINQHQDQTWHPLVTGQVGGSKLPLYIVHGGYGDILSTVKIVAHLDNEQPVYILRGIGLDGQQQPLPSIEAMAGAYIQAIKEKQPQGPYQLVGQCSGGIIAFEMAQQLTNQGDIVEFLGLLDTPHPQLENHFTNRLRYYFHRPTYRHHQWDRSYYLFTGIYYLRHLKVSFNYHLDELRKHTLVEQLRYVGRKLSQISSKLINIKGLTTATQNMEQQNKCEIATDQLAPVITNTQNNTHHSLAKQRRIKDQFFEVFLRAQKDYVPKTYTGNINFFLALQQSFVPKHPPSSLASLKANLGPVQDRKKLLFGWDTLVSKGKFYIWDVDCPHPAMFEDPYIQQLGKTIQIALDTSKTSPEINNDSKPKDMDMISTVIS</sequence>
<dbReference type="InterPro" id="IPR016181">
    <property type="entry name" value="Acyl_CoA_acyltransferase"/>
</dbReference>
<evidence type="ECO:0000313" key="6">
    <source>
        <dbReference type="Proteomes" id="UP000473574"/>
    </source>
</evidence>
<dbReference type="InterPro" id="IPR001031">
    <property type="entry name" value="Thioesterase"/>
</dbReference>
<dbReference type="InterPro" id="IPR029058">
    <property type="entry name" value="AB_hydrolase_fold"/>
</dbReference>
<dbReference type="SUPFAM" id="SSF55729">
    <property type="entry name" value="Acyl-CoA N-acyltransferases (Nat)"/>
    <property type="match status" value="1"/>
</dbReference>
<evidence type="ECO:0000256" key="1">
    <source>
        <dbReference type="ARBA" id="ARBA00022450"/>
    </source>
</evidence>
<dbReference type="EMBL" id="QZCE01000001">
    <property type="protein sequence ID" value="NEZ61943.1"/>
    <property type="molecule type" value="Genomic_DNA"/>
</dbReference>
<dbReference type="PANTHER" id="PTHR43775">
    <property type="entry name" value="FATTY ACID SYNTHASE"/>
    <property type="match status" value="1"/>
</dbReference>
<dbReference type="Gene3D" id="3.40.50.1820">
    <property type="entry name" value="alpha/beta hydrolase"/>
    <property type="match status" value="1"/>
</dbReference>
<dbReference type="PROSITE" id="PS50075">
    <property type="entry name" value="CARRIER"/>
    <property type="match status" value="1"/>
</dbReference>
<name>A0A6M0S1F2_9CYAN</name>
<dbReference type="InterPro" id="IPR009081">
    <property type="entry name" value="PP-bd_ACP"/>
</dbReference>
<reference evidence="5 6" key="1">
    <citation type="journal article" date="2020" name="Microb. Ecol.">
        <title>Ecogenomics of the Marine Benthic Filamentous Cyanobacterium Adonisia.</title>
        <authorList>
            <person name="Walter J.M."/>
            <person name="Coutinho F.H."/>
            <person name="Leomil L."/>
            <person name="Hargreaves P.I."/>
            <person name="Campeao M.E."/>
            <person name="Vieira V.V."/>
            <person name="Silva B.S."/>
            <person name="Fistarol G.O."/>
            <person name="Salomon P.S."/>
            <person name="Sawabe T."/>
            <person name="Mino S."/>
            <person name="Hosokawa M."/>
            <person name="Miyashita H."/>
            <person name="Maruyama F."/>
            <person name="van Verk M.C."/>
            <person name="Dutilh B.E."/>
            <person name="Thompson C.C."/>
            <person name="Thompson F.L."/>
        </authorList>
    </citation>
    <scope>NUCLEOTIDE SEQUENCE [LARGE SCALE GENOMIC DNA]</scope>
    <source>
        <strain evidence="5 6">CCMR0082</strain>
    </source>
</reference>
<dbReference type="InterPro" id="IPR023214">
    <property type="entry name" value="HAD_sf"/>
</dbReference>
<proteinExistence type="predicted"/>
<keyword evidence="1" id="KW-0596">Phosphopantetheine</keyword>
<dbReference type="PANTHER" id="PTHR43775:SF37">
    <property type="entry name" value="SI:DKEY-61P9.11"/>
    <property type="match status" value="1"/>
</dbReference>
<dbReference type="GO" id="GO:0006633">
    <property type="term" value="P:fatty acid biosynthetic process"/>
    <property type="evidence" value="ECO:0007669"/>
    <property type="project" value="TreeGrafter"/>
</dbReference>
<dbReference type="Proteomes" id="UP000473574">
    <property type="component" value="Unassembled WGS sequence"/>
</dbReference>
<dbReference type="Gene3D" id="1.10.1200.10">
    <property type="entry name" value="ACP-like"/>
    <property type="match status" value="1"/>
</dbReference>
<feature type="domain" description="Carrier" evidence="4">
    <location>
        <begin position="636"/>
        <end position="711"/>
    </location>
</feature>
<dbReference type="Gene3D" id="3.40.50.1000">
    <property type="entry name" value="HAD superfamily/HAD-like"/>
    <property type="match status" value="1"/>
</dbReference>
<evidence type="ECO:0000256" key="2">
    <source>
        <dbReference type="ARBA" id="ARBA00022553"/>
    </source>
</evidence>
<dbReference type="SUPFAM" id="SSF53474">
    <property type="entry name" value="alpha/beta-Hydrolases"/>
    <property type="match status" value="1"/>
</dbReference>
<organism evidence="5 6">
    <name type="scientific">Adonisia turfae CCMR0082</name>
    <dbReference type="NCBI Taxonomy" id="2304604"/>
    <lineage>
        <taxon>Bacteria</taxon>
        <taxon>Bacillati</taxon>
        <taxon>Cyanobacteriota</taxon>
        <taxon>Adonisia</taxon>
        <taxon>Adonisia turfae</taxon>
    </lineage>
</organism>
<dbReference type="InterPro" id="IPR036514">
    <property type="entry name" value="SGNH_hydro_sf"/>
</dbReference>
<dbReference type="Pfam" id="PF00550">
    <property type="entry name" value="PP-binding"/>
    <property type="match status" value="1"/>
</dbReference>
<protein>
    <submittedName>
        <fullName evidence="5">HAD-IIIC family phosphatase</fullName>
    </submittedName>
</protein>
<dbReference type="Pfam" id="PF00975">
    <property type="entry name" value="Thioesterase"/>
    <property type="match status" value="1"/>
</dbReference>
<evidence type="ECO:0000313" key="5">
    <source>
        <dbReference type="EMBL" id="NEZ61943.1"/>
    </source>
</evidence>
<dbReference type="InterPro" id="IPR010037">
    <property type="entry name" value="FkbH_domain"/>
</dbReference>
<dbReference type="GO" id="GO:0004312">
    <property type="term" value="F:fatty acid synthase activity"/>
    <property type="evidence" value="ECO:0007669"/>
    <property type="project" value="TreeGrafter"/>
</dbReference>
<dbReference type="NCBIfam" id="TIGR01681">
    <property type="entry name" value="HAD-SF-IIIC"/>
    <property type="match status" value="1"/>
</dbReference>
<dbReference type="Gene3D" id="3.40.50.1110">
    <property type="entry name" value="SGNH hydrolase"/>
    <property type="match status" value="1"/>
</dbReference>